<dbReference type="OrthoDB" id="3269405at2759"/>
<evidence type="ECO:0000256" key="1">
    <source>
        <dbReference type="SAM" id="MobiDB-lite"/>
    </source>
</evidence>
<gene>
    <name evidence="3" type="ORF">MSAN_00719400</name>
</gene>
<evidence type="ECO:0000256" key="2">
    <source>
        <dbReference type="SAM" id="SignalP"/>
    </source>
</evidence>
<keyword evidence="4" id="KW-1185">Reference proteome</keyword>
<feature type="chain" id="PRO_5033994450" evidence="2">
    <location>
        <begin position="21"/>
        <end position="482"/>
    </location>
</feature>
<feature type="compositionally biased region" description="Polar residues" evidence="1">
    <location>
        <begin position="234"/>
        <end position="244"/>
    </location>
</feature>
<keyword evidence="2" id="KW-0732">Signal</keyword>
<protein>
    <submittedName>
        <fullName evidence="3">Uncharacterized protein</fullName>
    </submittedName>
</protein>
<dbReference type="AlphaFoldDB" id="A0A8H7DF88"/>
<organism evidence="3 4">
    <name type="scientific">Mycena sanguinolenta</name>
    <dbReference type="NCBI Taxonomy" id="230812"/>
    <lineage>
        <taxon>Eukaryota</taxon>
        <taxon>Fungi</taxon>
        <taxon>Dikarya</taxon>
        <taxon>Basidiomycota</taxon>
        <taxon>Agaricomycotina</taxon>
        <taxon>Agaricomycetes</taxon>
        <taxon>Agaricomycetidae</taxon>
        <taxon>Agaricales</taxon>
        <taxon>Marasmiineae</taxon>
        <taxon>Mycenaceae</taxon>
        <taxon>Mycena</taxon>
    </lineage>
</organism>
<name>A0A8H7DF88_9AGAR</name>
<accession>A0A8H7DF88</accession>
<proteinExistence type="predicted"/>
<reference evidence="3" key="1">
    <citation type="submission" date="2020-05" db="EMBL/GenBank/DDBJ databases">
        <title>Mycena genomes resolve the evolution of fungal bioluminescence.</title>
        <authorList>
            <person name="Tsai I.J."/>
        </authorList>
    </citation>
    <scope>NUCLEOTIDE SEQUENCE</scope>
    <source>
        <strain evidence="3">160909Yilan</strain>
    </source>
</reference>
<evidence type="ECO:0000313" key="3">
    <source>
        <dbReference type="EMBL" id="KAF7370857.1"/>
    </source>
</evidence>
<feature type="compositionally biased region" description="Low complexity" evidence="1">
    <location>
        <begin position="257"/>
        <end position="268"/>
    </location>
</feature>
<sequence length="482" mass="54004">MHTLIVVRLPLHWWLQLVSDCFLRPEVTDFSLEKMPVKHIPSPAQHPTTATTTSKSFLGNSAKLHIHTASSLPRFMSGFHQYPHGYSTDEPDASAEDLFQNQEQHFASFIPYPDQLWQAPGPEEGYHFSIDTTAIGPNSGIVNANFTPSAIFIPYSFSATMASTDSSSTCLRGKGSVASSMDHPSGSTYGLPDYEPGPFPFAPYQVYPHAQHMPATISPTSSTERLLSPGYGSQHVSPRTSPPNHLTPPTTPGGSGFTASPSPEIPSSSLLFEQQPKTEERSQPLYTHRDQLQFFKEALSLPSAGVSGPFVPQLMYKPHTNSDRRRYVEEVDMEAPIQFWVENPDECGIPLSDALHSRVRRLLRRDETVFEGRGPSVSIRLEWPGYRQWSRQIPTKDFRSPPGPITRAKLAKNVAKCVQRFIQERHSQPMEDDADAKWRVGPGPNQIKLEDLILVSIHHVSMGSWQPHLRLRRPFLTQRRNA</sequence>
<comment type="caution">
    <text evidence="3">The sequence shown here is derived from an EMBL/GenBank/DDBJ whole genome shotgun (WGS) entry which is preliminary data.</text>
</comment>
<dbReference type="Proteomes" id="UP000623467">
    <property type="component" value="Unassembled WGS sequence"/>
</dbReference>
<evidence type="ECO:0000313" key="4">
    <source>
        <dbReference type="Proteomes" id="UP000623467"/>
    </source>
</evidence>
<feature type="signal peptide" evidence="2">
    <location>
        <begin position="1"/>
        <end position="20"/>
    </location>
</feature>
<feature type="region of interest" description="Disordered" evidence="1">
    <location>
        <begin position="216"/>
        <end position="268"/>
    </location>
</feature>
<dbReference type="EMBL" id="JACAZH010000004">
    <property type="protein sequence ID" value="KAF7370857.1"/>
    <property type="molecule type" value="Genomic_DNA"/>
</dbReference>